<dbReference type="PANTHER" id="PTHR46132">
    <property type="entry name" value="DIGALACTOSYLDIACYLGLYCEROL SYNTHASE 2, CHLOROPLASTIC"/>
    <property type="match status" value="1"/>
</dbReference>
<evidence type="ECO:0000256" key="4">
    <source>
        <dbReference type="ARBA" id="ARBA00022528"/>
    </source>
</evidence>
<evidence type="ECO:0000256" key="7">
    <source>
        <dbReference type="ARBA" id="ARBA00023136"/>
    </source>
</evidence>
<dbReference type="EMBL" id="HBNS01000883">
    <property type="protein sequence ID" value="CAE4579191.1"/>
    <property type="molecule type" value="Transcribed_RNA"/>
</dbReference>
<reference evidence="8" key="1">
    <citation type="submission" date="2021-01" db="EMBL/GenBank/DDBJ databases">
        <authorList>
            <person name="Corre E."/>
            <person name="Pelletier E."/>
            <person name="Niang G."/>
            <person name="Scheremetjew M."/>
            <person name="Finn R."/>
            <person name="Kale V."/>
            <person name="Holt S."/>
            <person name="Cochrane G."/>
            <person name="Meng A."/>
            <person name="Brown T."/>
            <person name="Cohen L."/>
        </authorList>
    </citation>
    <scope>NUCLEOTIDE SEQUENCE</scope>
    <source>
        <strain evidence="8">GSO104</strain>
    </source>
</reference>
<dbReference type="GO" id="GO:0046481">
    <property type="term" value="F:digalactosyldiacylglycerol synthase activity"/>
    <property type="evidence" value="ECO:0007669"/>
    <property type="project" value="InterPro"/>
</dbReference>
<keyword evidence="6" id="KW-0808">Transferase</keyword>
<dbReference type="GO" id="GO:0016020">
    <property type="term" value="C:membrane"/>
    <property type="evidence" value="ECO:0007669"/>
    <property type="project" value="UniProtKB-SubCell"/>
</dbReference>
<evidence type="ECO:0000256" key="1">
    <source>
        <dbReference type="ARBA" id="ARBA00004229"/>
    </source>
</evidence>
<evidence type="ECO:0000256" key="6">
    <source>
        <dbReference type="ARBA" id="ARBA00022679"/>
    </source>
</evidence>
<dbReference type="AlphaFoldDB" id="A0A7S4UMW1"/>
<gene>
    <name evidence="8" type="ORF">DBRI00130_LOCUS699</name>
</gene>
<name>A0A7S4UMW1_9STRA</name>
<keyword evidence="7" id="KW-0472">Membrane</keyword>
<comment type="similarity">
    <text evidence="3">Belongs to the glycosyltransferase group 1 family. Glycosyltransferase 4 subfamily.</text>
</comment>
<evidence type="ECO:0000256" key="2">
    <source>
        <dbReference type="ARBA" id="ARBA00004370"/>
    </source>
</evidence>
<dbReference type="PANTHER" id="PTHR46132:SF1">
    <property type="entry name" value="DIGALACTOSYLDIACYLGLYCEROL SYNTHASE 2, CHLOROPLASTIC"/>
    <property type="match status" value="1"/>
</dbReference>
<organism evidence="8">
    <name type="scientific">Ditylum brightwellii</name>
    <dbReference type="NCBI Taxonomy" id="49249"/>
    <lineage>
        <taxon>Eukaryota</taxon>
        <taxon>Sar</taxon>
        <taxon>Stramenopiles</taxon>
        <taxon>Ochrophyta</taxon>
        <taxon>Bacillariophyta</taxon>
        <taxon>Mediophyceae</taxon>
        <taxon>Lithodesmiophycidae</taxon>
        <taxon>Lithodesmiales</taxon>
        <taxon>Lithodesmiaceae</taxon>
        <taxon>Ditylum</taxon>
    </lineage>
</organism>
<proteinExistence type="inferred from homology"/>
<evidence type="ECO:0000313" key="8">
    <source>
        <dbReference type="EMBL" id="CAE4579191.1"/>
    </source>
</evidence>
<protein>
    <recommendedName>
        <fullName evidence="9">Digalactosyldiacylglycerol synthase</fullName>
    </recommendedName>
</protein>
<keyword evidence="4" id="KW-0150">Chloroplast</keyword>
<accession>A0A7S4UMW1</accession>
<dbReference type="InterPro" id="IPR044525">
    <property type="entry name" value="DGDG1/2"/>
</dbReference>
<keyword evidence="5" id="KW-0934">Plastid</keyword>
<evidence type="ECO:0008006" key="9">
    <source>
        <dbReference type="Google" id="ProtNLM"/>
    </source>
</evidence>
<dbReference type="Gene3D" id="3.30.470.20">
    <property type="entry name" value="ATP-grasp fold, B domain"/>
    <property type="match status" value="1"/>
</dbReference>
<dbReference type="CDD" id="cd01635">
    <property type="entry name" value="Glycosyltransferase_GTB-type"/>
    <property type="match status" value="1"/>
</dbReference>
<evidence type="ECO:0000256" key="5">
    <source>
        <dbReference type="ARBA" id="ARBA00022640"/>
    </source>
</evidence>
<evidence type="ECO:0000256" key="3">
    <source>
        <dbReference type="ARBA" id="ARBA00009481"/>
    </source>
</evidence>
<sequence length="652" mass="74072">MIQQQIQQATSMTTDNHISRKHPTIHVGILSLGNKEDKHAKNIAESIRQLAPDRFDVTIVGEEDSKVDVLIVPNSSKAEHYIQKNGRASIVLSELSLDNITSDRRIFYDLLQAHRQESILKKLPVRAYANRDGSATCNVVVRREHIEIDGKMILKPCMERPASAQNADFRIYYPKSSGGGCKHLQTGRFHADLDDVRPDGSYIYEELMDYVDAPEKIDQRRYRKRDRMRDAAYSAIPSLDMKGEIPHYDDDDDITYESDLLSRTDRKFYIVTTASLPWMTGTAVNPLLRAAYLARGRPKGSVTLVIPWLSNEEDRKQLYGKYDFKTPDDQEAHVRQWLREKAHMPEEADPQTGLQILWYDSRYHTIFKSIFSVEDICKLIPDESADVCVLEEPEHLNWFRAEGDSWTKKFNFTVGIVHTNYKAYAGAQIGGTIAAPVISGMSTLVVRAYCNKIIKLSPVLQTFSPEKEIVCNVHGVRGDFVSEGERRAKDAKQNGTDHPIEGARAYFVGKILWAKGLDKLMNLQHFYRKTTGSYFPIDIIGDGPELEEIRRAYLGRSTANKSMISNEGGGNLSSFDFDMPKTIREFRRTPIPANFLGRHEHFEKGHGDKYKIFINPSVTEVLCTTTAEALAMGKFAIIPVSSVRKSFVYYLK</sequence>
<dbReference type="GO" id="GO:0009507">
    <property type="term" value="C:chloroplast"/>
    <property type="evidence" value="ECO:0007669"/>
    <property type="project" value="UniProtKB-SubCell"/>
</dbReference>
<comment type="subcellular location">
    <subcellularLocation>
        <location evidence="2">Membrane</location>
    </subcellularLocation>
    <subcellularLocation>
        <location evidence="1">Plastid</location>
        <location evidence="1">Chloroplast</location>
    </subcellularLocation>
</comment>